<dbReference type="AlphaFoldDB" id="A0AAD8KQZ8"/>
<comment type="caution">
    <text evidence="2">The sequence shown here is derived from an EMBL/GenBank/DDBJ whole genome shotgun (WGS) entry which is preliminary data.</text>
</comment>
<evidence type="ECO:0000313" key="2">
    <source>
        <dbReference type="EMBL" id="KAK1425691.1"/>
    </source>
</evidence>
<dbReference type="EMBL" id="JAUHHV010000005">
    <property type="protein sequence ID" value="KAK1425691.1"/>
    <property type="molecule type" value="Genomic_DNA"/>
</dbReference>
<feature type="transmembrane region" description="Helical" evidence="1">
    <location>
        <begin position="20"/>
        <end position="41"/>
    </location>
</feature>
<keyword evidence="1" id="KW-0472">Membrane</keyword>
<dbReference type="Proteomes" id="UP001229421">
    <property type="component" value="Unassembled WGS sequence"/>
</dbReference>
<keyword evidence="1" id="KW-1133">Transmembrane helix</keyword>
<name>A0AAD8KQZ8_TARER</name>
<proteinExistence type="predicted"/>
<accession>A0AAD8KQZ8</accession>
<keyword evidence="3" id="KW-1185">Reference proteome</keyword>
<reference evidence="2" key="1">
    <citation type="journal article" date="2023" name="bioRxiv">
        <title>Improved chromosome-level genome assembly for marigold (Tagetes erecta).</title>
        <authorList>
            <person name="Jiang F."/>
            <person name="Yuan L."/>
            <person name="Wang S."/>
            <person name="Wang H."/>
            <person name="Xu D."/>
            <person name="Wang A."/>
            <person name="Fan W."/>
        </authorList>
    </citation>
    <scope>NUCLEOTIDE SEQUENCE</scope>
    <source>
        <strain evidence="2">WSJ</strain>
        <tissue evidence="2">Leaf</tissue>
    </source>
</reference>
<evidence type="ECO:0000313" key="3">
    <source>
        <dbReference type="Proteomes" id="UP001229421"/>
    </source>
</evidence>
<sequence length="139" mass="15395">MPAPAAERLPLSLLRWFTPVAAGLLYIIISHFLLNAGHLNVTGIIKQKEVMVSVVNDTTVSIGGSVDMSYALKKTGRINPIPDHVSYNPTVASLMDHALVSTFSSYNPTGSETYSIRMRVSTSWKLYRELQLVLVLEYQ</sequence>
<evidence type="ECO:0000256" key="1">
    <source>
        <dbReference type="SAM" id="Phobius"/>
    </source>
</evidence>
<gene>
    <name evidence="2" type="ORF">QVD17_21046</name>
</gene>
<organism evidence="2 3">
    <name type="scientific">Tagetes erecta</name>
    <name type="common">African marigold</name>
    <dbReference type="NCBI Taxonomy" id="13708"/>
    <lineage>
        <taxon>Eukaryota</taxon>
        <taxon>Viridiplantae</taxon>
        <taxon>Streptophyta</taxon>
        <taxon>Embryophyta</taxon>
        <taxon>Tracheophyta</taxon>
        <taxon>Spermatophyta</taxon>
        <taxon>Magnoliopsida</taxon>
        <taxon>eudicotyledons</taxon>
        <taxon>Gunneridae</taxon>
        <taxon>Pentapetalae</taxon>
        <taxon>asterids</taxon>
        <taxon>campanulids</taxon>
        <taxon>Asterales</taxon>
        <taxon>Asteraceae</taxon>
        <taxon>Asteroideae</taxon>
        <taxon>Heliantheae alliance</taxon>
        <taxon>Tageteae</taxon>
        <taxon>Tagetes</taxon>
    </lineage>
</organism>
<keyword evidence="1" id="KW-0812">Transmembrane</keyword>
<protein>
    <submittedName>
        <fullName evidence="2">Uncharacterized protein</fullName>
    </submittedName>
</protein>